<evidence type="ECO:0000256" key="2">
    <source>
        <dbReference type="SAM" id="Phobius"/>
    </source>
</evidence>
<dbReference type="InterPro" id="IPR036779">
    <property type="entry name" value="LysM_dom_sf"/>
</dbReference>
<dbReference type="Pfam" id="PF01476">
    <property type="entry name" value="LysM"/>
    <property type="match status" value="1"/>
</dbReference>
<feature type="compositionally biased region" description="Basic and acidic residues" evidence="1">
    <location>
        <begin position="137"/>
        <end position="162"/>
    </location>
</feature>
<dbReference type="PROSITE" id="PS51782">
    <property type="entry name" value="LYSM"/>
    <property type="match status" value="1"/>
</dbReference>
<gene>
    <name evidence="4" type="ORF">Lepil_2648</name>
</gene>
<feature type="transmembrane region" description="Helical" evidence="2">
    <location>
        <begin position="92"/>
        <end position="111"/>
    </location>
</feature>
<dbReference type="AlphaFoldDB" id="H2CAF4"/>
<dbReference type="CDD" id="cd00118">
    <property type="entry name" value="LysM"/>
    <property type="match status" value="1"/>
</dbReference>
<accession>H2CAF4</accession>
<dbReference type="InterPro" id="IPR018392">
    <property type="entry name" value="LysM"/>
</dbReference>
<keyword evidence="2" id="KW-0472">Membrane</keyword>
<feature type="region of interest" description="Disordered" evidence="1">
    <location>
        <begin position="1"/>
        <end position="89"/>
    </location>
</feature>
<feature type="compositionally biased region" description="Basic residues" evidence="1">
    <location>
        <begin position="8"/>
        <end position="35"/>
    </location>
</feature>
<dbReference type="SMART" id="SM00257">
    <property type="entry name" value="LysM"/>
    <property type="match status" value="1"/>
</dbReference>
<sequence length="213" mass="22880">MGNMATKKSAKKSAKKAAKKTAKKAVKKSTKKAAKKTSSSTRSLEALQTSVFDSEVSNRYEDSDIYSSSMRDDNVSYASSASEEQGGESSRFRMIGIAVLAIVLIVGFYLIKGQCGKDKAPTKPAISEPAKPQQEPAKPEQAKPEQEPAKPEQAKPEQEKPASAETTYTVVAGDLLSKIAQKTGVPAADIQKANPKVQWNKIRPGDVLKIPAK</sequence>
<dbReference type="STRING" id="183.GCA_002009735_02044"/>
<organism evidence="4 5">
    <name type="scientific">Leptonema illini DSM 21528</name>
    <dbReference type="NCBI Taxonomy" id="929563"/>
    <lineage>
        <taxon>Bacteria</taxon>
        <taxon>Pseudomonadati</taxon>
        <taxon>Spirochaetota</taxon>
        <taxon>Spirochaetia</taxon>
        <taxon>Leptospirales</taxon>
        <taxon>Leptospiraceae</taxon>
        <taxon>Leptonema</taxon>
    </lineage>
</organism>
<keyword evidence="2" id="KW-0812">Transmembrane</keyword>
<evidence type="ECO:0000313" key="5">
    <source>
        <dbReference type="Proteomes" id="UP000005737"/>
    </source>
</evidence>
<feature type="domain" description="LysM" evidence="3">
    <location>
        <begin position="166"/>
        <end position="210"/>
    </location>
</feature>
<feature type="compositionally biased region" description="Polar residues" evidence="1">
    <location>
        <begin position="42"/>
        <end position="55"/>
    </location>
</feature>
<dbReference type="Gene3D" id="3.10.350.10">
    <property type="entry name" value="LysM domain"/>
    <property type="match status" value="1"/>
</dbReference>
<evidence type="ECO:0000259" key="3">
    <source>
        <dbReference type="PROSITE" id="PS51782"/>
    </source>
</evidence>
<name>H2CAF4_9LEPT</name>
<evidence type="ECO:0000256" key="1">
    <source>
        <dbReference type="SAM" id="MobiDB-lite"/>
    </source>
</evidence>
<proteinExistence type="predicted"/>
<evidence type="ECO:0000313" key="4">
    <source>
        <dbReference type="EMBL" id="EHQ07321.1"/>
    </source>
</evidence>
<dbReference type="HOGENOM" id="CLU_1293082_0_0_12"/>
<reference evidence="4 5" key="1">
    <citation type="submission" date="2011-10" db="EMBL/GenBank/DDBJ databases">
        <title>The Improved High-Quality Draft genome of Leptonema illini DSM 21528.</title>
        <authorList>
            <consortium name="US DOE Joint Genome Institute (JGI-PGF)"/>
            <person name="Lucas S."/>
            <person name="Copeland A."/>
            <person name="Lapidus A."/>
            <person name="Glavina del Rio T."/>
            <person name="Dalin E."/>
            <person name="Tice H."/>
            <person name="Bruce D."/>
            <person name="Goodwin L."/>
            <person name="Pitluck S."/>
            <person name="Peters L."/>
            <person name="Mikhailova N."/>
            <person name="Held B."/>
            <person name="Kyrpides N."/>
            <person name="Mavromatis K."/>
            <person name="Ivanova N."/>
            <person name="Markowitz V."/>
            <person name="Cheng J.-F."/>
            <person name="Hugenholtz P."/>
            <person name="Woyke T."/>
            <person name="Wu D."/>
            <person name="Gronow S."/>
            <person name="Wellnitz S."/>
            <person name="Brambilla E.-M."/>
            <person name="Klenk H.-P."/>
            <person name="Eisen J.A."/>
        </authorList>
    </citation>
    <scope>NUCLEOTIDE SEQUENCE [LARGE SCALE GENOMIC DNA]</scope>
    <source>
        <strain evidence="4 5">DSM 21528</strain>
    </source>
</reference>
<keyword evidence="2" id="KW-1133">Transmembrane helix</keyword>
<dbReference type="EMBL" id="JH597773">
    <property type="protein sequence ID" value="EHQ07321.1"/>
    <property type="molecule type" value="Genomic_DNA"/>
</dbReference>
<dbReference type="SUPFAM" id="SSF54106">
    <property type="entry name" value="LysM domain"/>
    <property type="match status" value="1"/>
</dbReference>
<dbReference type="Proteomes" id="UP000005737">
    <property type="component" value="Unassembled WGS sequence"/>
</dbReference>
<feature type="compositionally biased region" description="Low complexity" evidence="1">
    <location>
        <begin position="76"/>
        <end position="89"/>
    </location>
</feature>
<keyword evidence="5" id="KW-1185">Reference proteome</keyword>
<feature type="region of interest" description="Disordered" evidence="1">
    <location>
        <begin position="116"/>
        <end position="166"/>
    </location>
</feature>
<protein>
    <submittedName>
        <fullName evidence="4">Peptidoglycan-binding lysin domain-containing protein</fullName>
    </submittedName>
</protein>